<dbReference type="EMBL" id="BK014910">
    <property type="protein sequence ID" value="DAD82001.1"/>
    <property type="molecule type" value="Genomic_DNA"/>
</dbReference>
<evidence type="ECO:0000313" key="2">
    <source>
        <dbReference type="EMBL" id="DAD82001.1"/>
    </source>
</evidence>
<proteinExistence type="predicted"/>
<feature type="compositionally biased region" description="Basic residues" evidence="1">
    <location>
        <begin position="217"/>
        <end position="229"/>
    </location>
</feature>
<evidence type="ECO:0000256" key="1">
    <source>
        <dbReference type="SAM" id="MobiDB-lite"/>
    </source>
</evidence>
<protein>
    <submittedName>
        <fullName evidence="2">Uncharacterized protein</fullName>
    </submittedName>
</protein>
<reference evidence="2" key="1">
    <citation type="journal article" date="2021" name="Proc. Natl. Acad. Sci. U.S.A.">
        <title>A Catalog of Tens of Thousands of Viruses from Human Metagenomes Reveals Hidden Associations with Chronic Diseases.</title>
        <authorList>
            <person name="Tisza M.J."/>
            <person name="Buck C.B."/>
        </authorList>
    </citation>
    <scope>NUCLEOTIDE SEQUENCE</scope>
    <source>
        <strain evidence="2">CtAvK3</strain>
    </source>
</reference>
<feature type="region of interest" description="Disordered" evidence="1">
    <location>
        <begin position="199"/>
        <end position="229"/>
    </location>
</feature>
<accession>A0A8S5MI14</accession>
<sequence>MIFLDALNIKIYNWGLPALALSTKDRSFLLSGRNDGMPGMETVTLTELEYINAHSPVIRNGMVEFDEDEREEIYAALRLPNWKESCIFERDIDRYLTSPSTETMEKIVAVKDLLTIDKIYGRMRVLMNKGQADISSRVQAAVEGRKAELNKGQMVSAIRVIPKTEQENATADVDALVEQKVQEALAKANLLAAQKVEVAPTEKPVPVVEKTQPAVKKAGRPRKAPAKKA</sequence>
<organism evidence="2">
    <name type="scientific">Siphoviridae sp. ctAvK3</name>
    <dbReference type="NCBI Taxonomy" id="2826184"/>
    <lineage>
        <taxon>Viruses</taxon>
        <taxon>Duplodnaviria</taxon>
        <taxon>Heunggongvirae</taxon>
        <taxon>Uroviricota</taxon>
        <taxon>Caudoviricetes</taxon>
    </lineage>
</organism>
<name>A0A8S5MI14_9CAUD</name>